<dbReference type="InterPro" id="IPR052894">
    <property type="entry name" value="AsmA-related"/>
</dbReference>
<keyword evidence="4" id="KW-1185">Reference proteome</keyword>
<dbReference type="Proteomes" id="UP001595756">
    <property type="component" value="Unassembled WGS sequence"/>
</dbReference>
<organism evidence="3 4">
    <name type="scientific">Castellaniella hirudinis</name>
    <dbReference type="NCBI Taxonomy" id="1144617"/>
    <lineage>
        <taxon>Bacteria</taxon>
        <taxon>Pseudomonadati</taxon>
        <taxon>Pseudomonadota</taxon>
        <taxon>Betaproteobacteria</taxon>
        <taxon>Burkholderiales</taxon>
        <taxon>Alcaligenaceae</taxon>
        <taxon>Castellaniella</taxon>
    </lineage>
</organism>
<protein>
    <submittedName>
        <fullName evidence="3">AsmA family protein</fullName>
    </submittedName>
</protein>
<proteinExistence type="predicted"/>
<name>A0ABV8RVT2_9BURK</name>
<gene>
    <name evidence="3" type="ORF">ACFO0J_00345</name>
</gene>
<sequence>MNVWLKRVLFSLVVALLLAVVGLAIFLLTFNPNAYKSRLEALVFERTARTLTIGGDISLSLFPRIGLSVSDVALSNRDAKDTFVSIDSARFAVAIWPLLSNQLVVDHVAVTGLKAYVVRDAKGRFNFSDLLDAEGVSTTGVAPAPMAAAAAVAAPGTGAGSDFNIDIAGLELKEGRVQYIDLHDGLSTTLEQIEANTGRVTYDQPFDASLKAVITGNDPVQHAQLQAQALLRLNPRGQGYLAQKINVQLSGRLGNLDQSQATLRGNLAYDGKARHFSADNLELALSGNIVGAHPIQGLKASLTAAQLRLDQSNTALKINKLALRAVGQDGKRALDLALDAPALAISPESAQADPVTGTLKWTGDDTLAVSLGLEGLSGNANEWQFRTASLDGGLTQGDRLLRLQLTSPLDWNTSLRKGSLSAIKGDMGVRDRALPSGSYEFPMIGNVHLDLVQDLLSADLNAVIDGGQAAFKSQTTKLATPQPRTQFTLNTEKLDLNRWLPAPPAAAAAKSGDEGKEADKDQEKAADATDKPADAAAQAPPAPAPIDLSFLQGLDVEGDVRIGDLRVRDVQLKSVAAQAKVQQGSLTVSKLSANLYEGTLAGQFSAAADQTFGLKLNLDKIAVAPLIQAALGRNVLSGRGAAQIDLRAQGATMDALQRALAGRVAVQVRDGAVHGVDASRTLGDVSAALGNVLKGRLDALASPFDKRRSTAFSTLDTRLDLKDGQGTLSKVSVVSDLVRVSEGKPARIDVPGRSLDLVLQAQVAARLPKGLDAALTPLLGATIPIRIAGAWDHPEYEVDWSGIRNPSIQRALKSGLGELLKGKDLIEQALPSPDSDSEAAGEAPKNAAAPASGADPVERIGKALKGLLGQ</sequence>
<dbReference type="Pfam" id="PF05170">
    <property type="entry name" value="AsmA"/>
    <property type="match status" value="1"/>
</dbReference>
<dbReference type="RefSeq" id="WP_376811074.1">
    <property type="nucleotide sequence ID" value="NZ_JBHSDY010000001.1"/>
</dbReference>
<evidence type="ECO:0000313" key="3">
    <source>
        <dbReference type="EMBL" id="MFC4296486.1"/>
    </source>
</evidence>
<reference evidence="4" key="1">
    <citation type="journal article" date="2019" name="Int. J. Syst. Evol. Microbiol.">
        <title>The Global Catalogue of Microorganisms (GCM) 10K type strain sequencing project: providing services to taxonomists for standard genome sequencing and annotation.</title>
        <authorList>
            <consortium name="The Broad Institute Genomics Platform"/>
            <consortium name="The Broad Institute Genome Sequencing Center for Infectious Disease"/>
            <person name="Wu L."/>
            <person name="Ma J."/>
        </authorList>
    </citation>
    <scope>NUCLEOTIDE SEQUENCE [LARGE SCALE GENOMIC DNA]</scope>
    <source>
        <strain evidence="4">CGMCC 1.19029</strain>
    </source>
</reference>
<evidence type="ECO:0000313" key="4">
    <source>
        <dbReference type="Proteomes" id="UP001595756"/>
    </source>
</evidence>
<evidence type="ECO:0000256" key="1">
    <source>
        <dbReference type="SAM" id="MobiDB-lite"/>
    </source>
</evidence>
<evidence type="ECO:0000259" key="2">
    <source>
        <dbReference type="Pfam" id="PF05170"/>
    </source>
</evidence>
<dbReference type="PANTHER" id="PTHR30441">
    <property type="entry name" value="DUF748 DOMAIN-CONTAINING PROTEIN"/>
    <property type="match status" value="1"/>
</dbReference>
<feature type="domain" description="AsmA" evidence="2">
    <location>
        <begin position="7"/>
        <end position="728"/>
    </location>
</feature>
<dbReference type="EMBL" id="JBHSDY010000001">
    <property type="protein sequence ID" value="MFC4296486.1"/>
    <property type="molecule type" value="Genomic_DNA"/>
</dbReference>
<dbReference type="InterPro" id="IPR007844">
    <property type="entry name" value="AsmA"/>
</dbReference>
<feature type="region of interest" description="Disordered" evidence="1">
    <location>
        <begin position="504"/>
        <end position="542"/>
    </location>
</feature>
<accession>A0ABV8RVT2</accession>
<feature type="region of interest" description="Disordered" evidence="1">
    <location>
        <begin position="828"/>
        <end position="857"/>
    </location>
</feature>
<dbReference type="PANTHER" id="PTHR30441:SF4">
    <property type="entry name" value="PROTEIN ASMA"/>
    <property type="match status" value="1"/>
</dbReference>
<feature type="compositionally biased region" description="Low complexity" evidence="1">
    <location>
        <begin position="838"/>
        <end position="854"/>
    </location>
</feature>
<feature type="compositionally biased region" description="Basic and acidic residues" evidence="1">
    <location>
        <begin position="511"/>
        <end position="533"/>
    </location>
</feature>
<comment type="caution">
    <text evidence="3">The sequence shown here is derived from an EMBL/GenBank/DDBJ whole genome shotgun (WGS) entry which is preliminary data.</text>
</comment>